<evidence type="ECO:0000313" key="3">
    <source>
        <dbReference type="Proteomes" id="UP001222325"/>
    </source>
</evidence>
<proteinExistence type="predicted"/>
<gene>
    <name evidence="2" type="ORF">B0H15DRAFT_1007301</name>
</gene>
<feature type="region of interest" description="Disordered" evidence="1">
    <location>
        <begin position="50"/>
        <end position="110"/>
    </location>
</feature>
<dbReference type="Proteomes" id="UP001222325">
    <property type="component" value="Unassembled WGS sequence"/>
</dbReference>
<comment type="caution">
    <text evidence="2">The sequence shown here is derived from an EMBL/GenBank/DDBJ whole genome shotgun (WGS) entry which is preliminary data.</text>
</comment>
<sequence>MDGLAAGRENVSSRARVRGADAAGRTRRETVAPMRGSMRRYTLCTRRTAPPRATGRMRPAAHRRRIASGTGSKSRGMRLGREISQARGGRKQRRRAARLASGDDPERSAPIELRASRGRDWYQVPQNASARFCRGRDQRGRGGEIRAYLLYTQRLGSKFSIKVYPGVEGQSHPRSASNETYLGKNEHSFGISERDTKVSCVFESALNEAYLGANEHSFGISEHNTEHSFGISEHNTEELSRMNQVSVGATEWKKGAY</sequence>
<dbReference type="AlphaFoldDB" id="A0AAD6TSZ7"/>
<organism evidence="2 3">
    <name type="scientific">Mycena belliarum</name>
    <dbReference type="NCBI Taxonomy" id="1033014"/>
    <lineage>
        <taxon>Eukaryota</taxon>
        <taxon>Fungi</taxon>
        <taxon>Dikarya</taxon>
        <taxon>Basidiomycota</taxon>
        <taxon>Agaricomycotina</taxon>
        <taxon>Agaricomycetes</taxon>
        <taxon>Agaricomycetidae</taxon>
        <taxon>Agaricales</taxon>
        <taxon>Marasmiineae</taxon>
        <taxon>Mycenaceae</taxon>
        <taxon>Mycena</taxon>
    </lineage>
</organism>
<reference evidence="2" key="1">
    <citation type="submission" date="2023-03" db="EMBL/GenBank/DDBJ databases">
        <title>Massive genome expansion in bonnet fungi (Mycena s.s.) driven by repeated elements and novel gene families across ecological guilds.</title>
        <authorList>
            <consortium name="Lawrence Berkeley National Laboratory"/>
            <person name="Harder C.B."/>
            <person name="Miyauchi S."/>
            <person name="Viragh M."/>
            <person name="Kuo A."/>
            <person name="Thoen E."/>
            <person name="Andreopoulos B."/>
            <person name="Lu D."/>
            <person name="Skrede I."/>
            <person name="Drula E."/>
            <person name="Henrissat B."/>
            <person name="Morin E."/>
            <person name="Kohler A."/>
            <person name="Barry K."/>
            <person name="LaButti K."/>
            <person name="Morin E."/>
            <person name="Salamov A."/>
            <person name="Lipzen A."/>
            <person name="Mereny Z."/>
            <person name="Hegedus B."/>
            <person name="Baldrian P."/>
            <person name="Stursova M."/>
            <person name="Weitz H."/>
            <person name="Taylor A."/>
            <person name="Grigoriev I.V."/>
            <person name="Nagy L.G."/>
            <person name="Martin F."/>
            <person name="Kauserud H."/>
        </authorList>
    </citation>
    <scope>NUCLEOTIDE SEQUENCE</scope>
    <source>
        <strain evidence="2">CBHHK173m</strain>
    </source>
</reference>
<evidence type="ECO:0000313" key="2">
    <source>
        <dbReference type="EMBL" id="KAJ7075813.1"/>
    </source>
</evidence>
<protein>
    <submittedName>
        <fullName evidence="2">Uncharacterized protein</fullName>
    </submittedName>
</protein>
<feature type="compositionally biased region" description="Basic residues" evidence="1">
    <location>
        <begin position="88"/>
        <end position="97"/>
    </location>
</feature>
<keyword evidence="3" id="KW-1185">Reference proteome</keyword>
<name>A0AAD6TSZ7_9AGAR</name>
<feature type="region of interest" description="Disordered" evidence="1">
    <location>
        <begin position="1"/>
        <end position="27"/>
    </location>
</feature>
<evidence type="ECO:0000256" key="1">
    <source>
        <dbReference type="SAM" id="MobiDB-lite"/>
    </source>
</evidence>
<accession>A0AAD6TSZ7</accession>
<dbReference type="EMBL" id="JARJCN010000089">
    <property type="protein sequence ID" value="KAJ7075813.1"/>
    <property type="molecule type" value="Genomic_DNA"/>
</dbReference>